<evidence type="ECO:0000256" key="4">
    <source>
        <dbReference type="ARBA" id="ARBA00023136"/>
    </source>
</evidence>
<dbReference type="Pfam" id="PF00664">
    <property type="entry name" value="ABC_membrane"/>
    <property type="match status" value="1"/>
</dbReference>
<evidence type="ECO:0000256" key="1">
    <source>
        <dbReference type="ARBA" id="ARBA00004651"/>
    </source>
</evidence>
<dbReference type="InterPro" id="IPR039421">
    <property type="entry name" value="Type_1_exporter"/>
</dbReference>
<dbReference type="PANTHER" id="PTHR43394">
    <property type="entry name" value="ATP-DEPENDENT PERMEASE MDL1, MITOCHONDRIAL"/>
    <property type="match status" value="1"/>
</dbReference>
<accession>A0A1H9UIG9</accession>
<dbReference type="Gene3D" id="1.20.1560.10">
    <property type="entry name" value="ABC transporter type 1, transmembrane domain"/>
    <property type="match status" value="1"/>
</dbReference>
<dbReference type="InterPro" id="IPR036640">
    <property type="entry name" value="ABC1_TM_sf"/>
</dbReference>
<evidence type="ECO:0000256" key="5">
    <source>
        <dbReference type="SAM" id="Phobius"/>
    </source>
</evidence>
<evidence type="ECO:0000313" key="7">
    <source>
        <dbReference type="EMBL" id="SES09139.1"/>
    </source>
</evidence>
<evidence type="ECO:0000313" key="8">
    <source>
        <dbReference type="Proteomes" id="UP000182471"/>
    </source>
</evidence>
<proteinExistence type="predicted"/>
<keyword evidence="3 5" id="KW-1133">Transmembrane helix</keyword>
<gene>
    <name evidence="7" type="ORF">SAMN02910429_02117</name>
</gene>
<evidence type="ECO:0000256" key="3">
    <source>
        <dbReference type="ARBA" id="ARBA00022989"/>
    </source>
</evidence>
<reference evidence="8" key="1">
    <citation type="submission" date="2016-10" db="EMBL/GenBank/DDBJ databases">
        <authorList>
            <person name="Varghese N."/>
            <person name="Submissions S."/>
        </authorList>
    </citation>
    <scope>NUCLEOTIDE SEQUENCE [LARGE SCALE GENOMIC DNA]</scope>
    <source>
        <strain evidence="8">S1b</strain>
    </source>
</reference>
<name>A0A1H9UIG9_9FIRM</name>
<dbReference type="InterPro" id="IPR011527">
    <property type="entry name" value="ABC1_TM_dom"/>
</dbReference>
<feature type="transmembrane region" description="Helical" evidence="5">
    <location>
        <begin position="151"/>
        <end position="175"/>
    </location>
</feature>
<feature type="transmembrane region" description="Helical" evidence="5">
    <location>
        <begin position="68"/>
        <end position="95"/>
    </location>
</feature>
<keyword evidence="8" id="KW-1185">Reference proteome</keyword>
<keyword evidence="2 5" id="KW-0812">Transmembrane</keyword>
<dbReference type="GO" id="GO:0005524">
    <property type="term" value="F:ATP binding"/>
    <property type="evidence" value="ECO:0007669"/>
    <property type="project" value="InterPro"/>
</dbReference>
<feature type="domain" description="ABC transmembrane type-1" evidence="6">
    <location>
        <begin position="26"/>
        <end position="176"/>
    </location>
</feature>
<feature type="transmembrane region" description="Helical" evidence="5">
    <location>
        <begin position="22"/>
        <end position="44"/>
    </location>
</feature>
<evidence type="ECO:0000256" key="2">
    <source>
        <dbReference type="ARBA" id="ARBA00022692"/>
    </source>
</evidence>
<sequence>MKKEKKQSAFAELMSYAGKYKILTYFSIVFSVISGIMAVMPFVYLEKIIKEVVKVYPDFSRATHIVEYGWMAVAYSLGYMAFNFCALACSHLSAFRVAKNMKKSLLYHISKLPIGFSDEIGSGKIRRIVSDETGNTETFLAHNLPDIVQAITVPIVLIVMFFIHDIRFGIASLILF</sequence>
<comment type="subcellular location">
    <subcellularLocation>
        <location evidence="1">Cell membrane</location>
        <topology evidence="1">Multi-pass membrane protein</topology>
    </subcellularLocation>
</comment>
<dbReference type="Proteomes" id="UP000182471">
    <property type="component" value="Unassembled WGS sequence"/>
</dbReference>
<dbReference type="GO" id="GO:0015421">
    <property type="term" value="F:ABC-type oligopeptide transporter activity"/>
    <property type="evidence" value="ECO:0007669"/>
    <property type="project" value="TreeGrafter"/>
</dbReference>
<protein>
    <submittedName>
        <fullName evidence="7">ABC transporter transmembrane region</fullName>
    </submittedName>
</protein>
<dbReference type="AlphaFoldDB" id="A0A1H9UIG9"/>
<organism evidence="7 8">
    <name type="scientific">Lachnobacterium bovis</name>
    <dbReference type="NCBI Taxonomy" id="140626"/>
    <lineage>
        <taxon>Bacteria</taxon>
        <taxon>Bacillati</taxon>
        <taxon>Bacillota</taxon>
        <taxon>Clostridia</taxon>
        <taxon>Lachnospirales</taxon>
        <taxon>Lachnospiraceae</taxon>
        <taxon>Lachnobacterium</taxon>
    </lineage>
</organism>
<dbReference type="GO" id="GO:0005886">
    <property type="term" value="C:plasma membrane"/>
    <property type="evidence" value="ECO:0007669"/>
    <property type="project" value="UniProtKB-SubCell"/>
</dbReference>
<dbReference type="RefSeq" id="WP_074730921.1">
    <property type="nucleotide sequence ID" value="NZ_FOGW01000030.1"/>
</dbReference>
<dbReference type="SUPFAM" id="SSF90123">
    <property type="entry name" value="ABC transporter transmembrane region"/>
    <property type="match status" value="1"/>
</dbReference>
<dbReference type="PANTHER" id="PTHR43394:SF1">
    <property type="entry name" value="ATP-BINDING CASSETTE SUB-FAMILY B MEMBER 10, MITOCHONDRIAL"/>
    <property type="match status" value="1"/>
</dbReference>
<evidence type="ECO:0000259" key="6">
    <source>
        <dbReference type="PROSITE" id="PS50929"/>
    </source>
</evidence>
<keyword evidence="4 5" id="KW-0472">Membrane</keyword>
<dbReference type="EMBL" id="FOGW01000030">
    <property type="protein sequence ID" value="SES09139.1"/>
    <property type="molecule type" value="Genomic_DNA"/>
</dbReference>
<dbReference type="PROSITE" id="PS50929">
    <property type="entry name" value="ABC_TM1F"/>
    <property type="match status" value="1"/>
</dbReference>